<dbReference type="GO" id="GO:0052654">
    <property type="term" value="F:L-leucine-2-oxoglutarate transaminase activity"/>
    <property type="evidence" value="ECO:0007669"/>
    <property type="project" value="RHEA"/>
</dbReference>
<dbReference type="NCBIfam" id="NF009897">
    <property type="entry name" value="PRK13357.1"/>
    <property type="match status" value="1"/>
</dbReference>
<proteinExistence type="inferred from homology"/>
<evidence type="ECO:0000256" key="1">
    <source>
        <dbReference type="ARBA" id="ARBA00001933"/>
    </source>
</evidence>
<dbReference type="InterPro" id="IPR043131">
    <property type="entry name" value="BCAT-like_N"/>
</dbReference>
<evidence type="ECO:0000256" key="4">
    <source>
        <dbReference type="ARBA" id="ARBA00022605"/>
    </source>
</evidence>
<keyword evidence="4 11" id="KW-0028">Amino-acid biosynthesis</keyword>
<keyword evidence="13" id="KW-1185">Reference proteome</keyword>
<evidence type="ECO:0000256" key="10">
    <source>
        <dbReference type="RuleBase" id="RU004516"/>
    </source>
</evidence>
<dbReference type="CDD" id="cd01557">
    <property type="entry name" value="BCAT_beta_family"/>
    <property type="match status" value="1"/>
</dbReference>
<dbReference type="PROSITE" id="PS00770">
    <property type="entry name" value="AA_TRANSFER_CLASS_4"/>
    <property type="match status" value="1"/>
</dbReference>
<dbReference type="InterPro" id="IPR005786">
    <property type="entry name" value="B_amino_transII"/>
</dbReference>
<dbReference type="Proteomes" id="UP000053095">
    <property type="component" value="Unassembled WGS sequence"/>
</dbReference>
<name>A0A0B8N6E2_TALPI</name>
<dbReference type="PANTHER" id="PTHR11825">
    <property type="entry name" value="SUBGROUP IIII AMINOTRANSFERASE"/>
    <property type="match status" value="1"/>
</dbReference>
<evidence type="ECO:0000256" key="7">
    <source>
        <dbReference type="ARBA" id="ARBA00023304"/>
    </source>
</evidence>
<reference evidence="13" key="1">
    <citation type="journal article" date="2015" name="Genome Announc.">
        <title>Draft genome sequence of Talaromyces cellulolyticus strain Y-94, a source of lignocellulosic biomass-degrading enzymes.</title>
        <authorList>
            <person name="Fujii T."/>
            <person name="Koike H."/>
            <person name="Sawayama S."/>
            <person name="Yano S."/>
            <person name="Inoue H."/>
        </authorList>
    </citation>
    <scope>NUCLEOTIDE SEQUENCE [LARGE SCALE GENOMIC DNA]</scope>
    <source>
        <strain evidence="13">Y-94</strain>
    </source>
</reference>
<dbReference type="SUPFAM" id="SSF56752">
    <property type="entry name" value="D-aminoacid aminotransferase-like PLP-dependent enzymes"/>
    <property type="match status" value="1"/>
</dbReference>
<dbReference type="Gene3D" id="3.20.10.10">
    <property type="entry name" value="D-amino Acid Aminotransferase, subunit A, domain 2"/>
    <property type="match status" value="1"/>
</dbReference>
<evidence type="ECO:0000256" key="2">
    <source>
        <dbReference type="ARBA" id="ARBA00009320"/>
    </source>
</evidence>
<dbReference type="PANTHER" id="PTHR11825:SF44">
    <property type="entry name" value="BRANCHED-CHAIN-AMINO-ACID AMINOTRANSFERASE"/>
    <property type="match status" value="1"/>
</dbReference>
<keyword evidence="5 11" id="KW-0808">Transferase</keyword>
<gene>
    <name evidence="12" type="ORF">TCE0_047f17723</name>
</gene>
<evidence type="ECO:0000256" key="11">
    <source>
        <dbReference type="RuleBase" id="RU004517"/>
    </source>
</evidence>
<accession>A0A0B8N6E2</accession>
<sequence length="380" mass="41760">MADSLFAGPDATKLSIHQTESPKDLLPPDQLKFGRSFTDHILSATWDAKEGWGTPSIEPYKALSLDPAAAVFHYAFCCFEGMKAYKDAKGNVRLFRPEKNIRRLNTSAVRIALPAFDEEAVLKLLAEYTKTESRWIPEGRGFALYLRPTLIGTEPDLSVSRPQSALLYVIASPVGNYFGSSGMKAISLEACSSPVRAWPGGVGDKKVGGNYAPTIVAQETAGSRGFQQILWLLGDPEVPEQQYITEVGTMNLFVAWINPETKAKELVTAPLDGTILPGITRDSIIDLAQERLVPKGWQVSERRVYMTELKEASKQGRLLEVFGAGTALIVNPIKSISWNGEVIDCGLKAGEEVGEITITMKDWIEDIQYGEVEHPWSVVV</sequence>
<protein>
    <recommendedName>
        <fullName evidence="11">Branched-chain-amino-acid aminotransferase</fullName>
        <ecNumber evidence="11">2.6.1.42</ecNumber>
    </recommendedName>
</protein>
<keyword evidence="7 11" id="KW-0100">Branched-chain amino acid biosynthesis</keyword>
<dbReference type="GO" id="GO:0009098">
    <property type="term" value="P:L-leucine biosynthetic process"/>
    <property type="evidence" value="ECO:0007669"/>
    <property type="project" value="TreeGrafter"/>
</dbReference>
<dbReference type="AlphaFoldDB" id="A0A0B8N6E2"/>
<dbReference type="Gene3D" id="3.30.470.10">
    <property type="match status" value="1"/>
</dbReference>
<dbReference type="InterPro" id="IPR043132">
    <property type="entry name" value="BCAT-like_C"/>
</dbReference>
<dbReference type="FunFam" id="3.30.470.10:FF:000005">
    <property type="entry name" value="Branched-chain-amino-acid aminotransferase"/>
    <property type="match status" value="1"/>
</dbReference>
<dbReference type="GO" id="GO:0005739">
    <property type="term" value="C:mitochondrion"/>
    <property type="evidence" value="ECO:0007669"/>
    <property type="project" value="TreeGrafter"/>
</dbReference>
<keyword evidence="3 11" id="KW-0032">Aminotransferase</keyword>
<comment type="similarity">
    <text evidence="2 9">Belongs to the class-IV pyridoxal-phosphate-dependent aminotransferase family.</text>
</comment>
<dbReference type="GO" id="GO:0052656">
    <property type="term" value="F:L-isoleucine-2-oxoglutarate transaminase activity"/>
    <property type="evidence" value="ECO:0007669"/>
    <property type="project" value="RHEA"/>
</dbReference>
<evidence type="ECO:0000313" key="12">
    <source>
        <dbReference type="EMBL" id="GAM43148.1"/>
    </source>
</evidence>
<dbReference type="EMBL" id="DF933843">
    <property type="protein sequence ID" value="GAM43148.1"/>
    <property type="molecule type" value="Genomic_DNA"/>
</dbReference>
<comment type="catalytic activity">
    <reaction evidence="11">
        <text>L-isoleucine + 2-oxoglutarate = (S)-3-methyl-2-oxopentanoate + L-glutamate</text>
        <dbReference type="Rhea" id="RHEA:24801"/>
        <dbReference type="ChEBI" id="CHEBI:16810"/>
        <dbReference type="ChEBI" id="CHEBI:29985"/>
        <dbReference type="ChEBI" id="CHEBI:35146"/>
        <dbReference type="ChEBI" id="CHEBI:58045"/>
        <dbReference type="EC" id="2.6.1.42"/>
    </reaction>
</comment>
<comment type="catalytic activity">
    <reaction evidence="11">
        <text>L-valine + 2-oxoglutarate = 3-methyl-2-oxobutanoate + L-glutamate</text>
        <dbReference type="Rhea" id="RHEA:24813"/>
        <dbReference type="ChEBI" id="CHEBI:11851"/>
        <dbReference type="ChEBI" id="CHEBI:16810"/>
        <dbReference type="ChEBI" id="CHEBI:29985"/>
        <dbReference type="ChEBI" id="CHEBI:57762"/>
        <dbReference type="EC" id="2.6.1.42"/>
    </reaction>
</comment>
<dbReference type="GO" id="GO:0052655">
    <property type="term" value="F:L-valine-2-oxoglutarate transaminase activity"/>
    <property type="evidence" value="ECO:0007669"/>
    <property type="project" value="RHEA"/>
</dbReference>
<evidence type="ECO:0000256" key="9">
    <source>
        <dbReference type="RuleBase" id="RU004106"/>
    </source>
</evidence>
<dbReference type="InterPro" id="IPR033939">
    <property type="entry name" value="BCAT_family"/>
</dbReference>
<organism evidence="12 13">
    <name type="scientific">Talaromyces pinophilus</name>
    <name type="common">Penicillium pinophilum</name>
    <dbReference type="NCBI Taxonomy" id="128442"/>
    <lineage>
        <taxon>Eukaryota</taxon>
        <taxon>Fungi</taxon>
        <taxon>Dikarya</taxon>
        <taxon>Ascomycota</taxon>
        <taxon>Pezizomycotina</taxon>
        <taxon>Eurotiomycetes</taxon>
        <taxon>Eurotiomycetidae</taxon>
        <taxon>Eurotiales</taxon>
        <taxon>Trichocomaceae</taxon>
        <taxon>Talaromyces</taxon>
        <taxon>Talaromyces sect. Talaromyces</taxon>
    </lineage>
</organism>
<feature type="modified residue" description="N6-(pyridoxal phosphate)lysine" evidence="8">
    <location>
        <position position="206"/>
    </location>
</feature>
<dbReference type="PIRSF" id="PIRSF006468">
    <property type="entry name" value="BCAT1"/>
    <property type="match status" value="1"/>
</dbReference>
<dbReference type="EC" id="2.6.1.42" evidence="11"/>
<comment type="catalytic activity">
    <reaction evidence="11">
        <text>L-leucine + 2-oxoglutarate = 4-methyl-2-oxopentanoate + L-glutamate</text>
        <dbReference type="Rhea" id="RHEA:18321"/>
        <dbReference type="ChEBI" id="CHEBI:16810"/>
        <dbReference type="ChEBI" id="CHEBI:17865"/>
        <dbReference type="ChEBI" id="CHEBI:29985"/>
        <dbReference type="ChEBI" id="CHEBI:57427"/>
        <dbReference type="EC" id="2.6.1.42"/>
    </reaction>
</comment>
<dbReference type="NCBIfam" id="TIGR01123">
    <property type="entry name" value="ilvE_II"/>
    <property type="match status" value="1"/>
</dbReference>
<evidence type="ECO:0000256" key="8">
    <source>
        <dbReference type="PIRSR" id="PIRSR006468-1"/>
    </source>
</evidence>
<dbReference type="FunFam" id="3.20.10.10:FF:000004">
    <property type="entry name" value="Branched-chain-amino-acid aminotransferase"/>
    <property type="match status" value="1"/>
</dbReference>
<dbReference type="InterPro" id="IPR018300">
    <property type="entry name" value="Aminotrans_IV_CS"/>
</dbReference>
<dbReference type="InterPro" id="IPR001544">
    <property type="entry name" value="Aminotrans_IV"/>
</dbReference>
<evidence type="ECO:0000256" key="6">
    <source>
        <dbReference type="ARBA" id="ARBA00022898"/>
    </source>
</evidence>
<comment type="cofactor">
    <cofactor evidence="1 10">
        <name>pyridoxal 5'-phosphate</name>
        <dbReference type="ChEBI" id="CHEBI:597326"/>
    </cofactor>
</comment>
<evidence type="ECO:0000256" key="5">
    <source>
        <dbReference type="ARBA" id="ARBA00022679"/>
    </source>
</evidence>
<evidence type="ECO:0000256" key="3">
    <source>
        <dbReference type="ARBA" id="ARBA00022576"/>
    </source>
</evidence>
<dbReference type="InterPro" id="IPR036038">
    <property type="entry name" value="Aminotransferase-like"/>
</dbReference>
<keyword evidence="6 10" id="KW-0663">Pyridoxal phosphate</keyword>
<dbReference type="Pfam" id="PF01063">
    <property type="entry name" value="Aminotran_4"/>
    <property type="match status" value="1"/>
</dbReference>
<evidence type="ECO:0000313" key="13">
    <source>
        <dbReference type="Proteomes" id="UP000053095"/>
    </source>
</evidence>
<dbReference type="GO" id="GO:0009099">
    <property type="term" value="P:L-valine biosynthetic process"/>
    <property type="evidence" value="ECO:0007669"/>
    <property type="project" value="TreeGrafter"/>
</dbReference>